<dbReference type="AlphaFoldDB" id="A0AAV4HYZ7"/>
<evidence type="ECO:0000256" key="1">
    <source>
        <dbReference type="SAM" id="Coils"/>
    </source>
</evidence>
<reference evidence="2 3" key="1">
    <citation type="journal article" date="2021" name="Elife">
        <title>Chloroplast acquisition without the gene transfer in kleptoplastic sea slugs, Plakobranchus ocellatus.</title>
        <authorList>
            <person name="Maeda T."/>
            <person name="Takahashi S."/>
            <person name="Yoshida T."/>
            <person name="Shimamura S."/>
            <person name="Takaki Y."/>
            <person name="Nagai Y."/>
            <person name="Toyoda A."/>
            <person name="Suzuki Y."/>
            <person name="Arimoto A."/>
            <person name="Ishii H."/>
            <person name="Satoh N."/>
            <person name="Nishiyama T."/>
            <person name="Hasebe M."/>
            <person name="Maruyama T."/>
            <person name="Minagawa J."/>
            <person name="Obokata J."/>
            <person name="Shigenobu S."/>
        </authorList>
    </citation>
    <scope>NUCLEOTIDE SEQUENCE [LARGE SCALE GENOMIC DNA]</scope>
</reference>
<proteinExistence type="predicted"/>
<protein>
    <recommendedName>
        <fullName evidence="4">VPS37 C-terminal domain-containing protein</fullName>
    </recommendedName>
</protein>
<accession>A0AAV4HYZ7</accession>
<sequence>MSSSELEDTDDQALPSYEIIQEQMRDLFTIQETAIGNLARANVETLNASREVFNSTLQSKEDKIEMLQRSIIEDFIPRGKYEELLQRLKNEFVSEKEYEDLEVQFQGEKEKHAEIQVVLQKIVYQLENAQEKIKLMEEEATCNKDAYDAE</sequence>
<feature type="coiled-coil region" evidence="1">
    <location>
        <begin position="119"/>
        <end position="146"/>
    </location>
</feature>
<dbReference type="EMBL" id="BMAT01012988">
    <property type="protein sequence ID" value="GFS03184.1"/>
    <property type="molecule type" value="Genomic_DNA"/>
</dbReference>
<dbReference type="Proteomes" id="UP000762676">
    <property type="component" value="Unassembled WGS sequence"/>
</dbReference>
<organism evidence="2 3">
    <name type="scientific">Elysia marginata</name>
    <dbReference type="NCBI Taxonomy" id="1093978"/>
    <lineage>
        <taxon>Eukaryota</taxon>
        <taxon>Metazoa</taxon>
        <taxon>Spiralia</taxon>
        <taxon>Lophotrochozoa</taxon>
        <taxon>Mollusca</taxon>
        <taxon>Gastropoda</taxon>
        <taxon>Heterobranchia</taxon>
        <taxon>Euthyneura</taxon>
        <taxon>Panpulmonata</taxon>
        <taxon>Sacoglossa</taxon>
        <taxon>Placobranchoidea</taxon>
        <taxon>Plakobranchidae</taxon>
        <taxon>Elysia</taxon>
    </lineage>
</organism>
<keyword evidence="1" id="KW-0175">Coiled coil</keyword>
<evidence type="ECO:0000313" key="2">
    <source>
        <dbReference type="EMBL" id="GFS03184.1"/>
    </source>
</evidence>
<evidence type="ECO:0000313" key="3">
    <source>
        <dbReference type="Proteomes" id="UP000762676"/>
    </source>
</evidence>
<name>A0AAV4HYZ7_9GAST</name>
<gene>
    <name evidence="2" type="ORF">ElyMa_006463400</name>
</gene>
<keyword evidence="3" id="KW-1185">Reference proteome</keyword>
<comment type="caution">
    <text evidence="2">The sequence shown here is derived from an EMBL/GenBank/DDBJ whole genome shotgun (WGS) entry which is preliminary data.</text>
</comment>
<evidence type="ECO:0008006" key="4">
    <source>
        <dbReference type="Google" id="ProtNLM"/>
    </source>
</evidence>